<proteinExistence type="predicted"/>
<keyword evidence="2" id="KW-1185">Reference proteome</keyword>
<comment type="caution">
    <text evidence="1">The sequence shown here is derived from an EMBL/GenBank/DDBJ whole genome shotgun (WGS) entry which is preliminary data.</text>
</comment>
<reference evidence="1" key="1">
    <citation type="submission" date="2022-03" db="EMBL/GenBank/DDBJ databases">
        <authorList>
            <person name="Tunstrom K."/>
        </authorList>
    </citation>
    <scope>NUCLEOTIDE SEQUENCE</scope>
</reference>
<dbReference type="EMBL" id="CAKOGL010000031">
    <property type="protein sequence ID" value="CAH2108739.1"/>
    <property type="molecule type" value="Genomic_DNA"/>
</dbReference>
<gene>
    <name evidence="1" type="ORF">EEDITHA_LOCUS22647</name>
</gene>
<accession>A0AAU9VEL6</accession>
<name>A0AAU9VEL6_EUPED</name>
<dbReference type="Proteomes" id="UP001153954">
    <property type="component" value="Unassembled WGS sequence"/>
</dbReference>
<organism evidence="1 2">
    <name type="scientific">Euphydryas editha</name>
    <name type="common">Edith's checkerspot</name>
    <dbReference type="NCBI Taxonomy" id="104508"/>
    <lineage>
        <taxon>Eukaryota</taxon>
        <taxon>Metazoa</taxon>
        <taxon>Ecdysozoa</taxon>
        <taxon>Arthropoda</taxon>
        <taxon>Hexapoda</taxon>
        <taxon>Insecta</taxon>
        <taxon>Pterygota</taxon>
        <taxon>Neoptera</taxon>
        <taxon>Endopterygota</taxon>
        <taxon>Lepidoptera</taxon>
        <taxon>Glossata</taxon>
        <taxon>Ditrysia</taxon>
        <taxon>Papilionoidea</taxon>
        <taxon>Nymphalidae</taxon>
        <taxon>Nymphalinae</taxon>
        <taxon>Euphydryas</taxon>
    </lineage>
</organism>
<evidence type="ECO:0000313" key="1">
    <source>
        <dbReference type="EMBL" id="CAH2108739.1"/>
    </source>
</evidence>
<evidence type="ECO:0000313" key="2">
    <source>
        <dbReference type="Proteomes" id="UP001153954"/>
    </source>
</evidence>
<dbReference type="AlphaFoldDB" id="A0AAU9VEL6"/>
<protein>
    <submittedName>
        <fullName evidence="1">Uncharacterized protein</fullName>
    </submittedName>
</protein>
<sequence>MPVSVVAGEFQCVASGRCARAPRAPHGLGRASHIALLQGSPEPSRAVISGDWVRRAAGCCAVIPPLEYVQHIQMTNRHRAPTRCRTCRA</sequence>